<sequence length="194" mass="21691">MSGTDTADKAGAAGDERRTSWRDTIERTVTGLSYDLVEVERAGRGLLRVTIDRVPGHAYPVEGEFVTVEDCEAVTRQLQYVLEVENVDYERLEVSSPGLDRPLRRAADYERFSGQEIELTLRQPFQGRKHWKGLLGKGEGEGWNLVFQDGKAEQVLAFSLDEVREARLVPVVDFKGRRGRKAGTEPGVDGGLER</sequence>
<dbReference type="Gene3D" id="2.30.30.180">
    <property type="entry name" value="Ribosome maturation factor RimP, C-terminal domain"/>
    <property type="match status" value="1"/>
</dbReference>
<dbReference type="InterPro" id="IPR036847">
    <property type="entry name" value="RimP_C_sf"/>
</dbReference>
<keyword evidence="7" id="KW-1185">Reference proteome</keyword>
<evidence type="ECO:0000259" key="5">
    <source>
        <dbReference type="Pfam" id="PF17384"/>
    </source>
</evidence>
<keyword evidence="1 3" id="KW-0963">Cytoplasm</keyword>
<dbReference type="PANTHER" id="PTHR33867">
    <property type="entry name" value="RIBOSOME MATURATION FACTOR RIMP"/>
    <property type="match status" value="1"/>
</dbReference>
<accession>A0ABX0HT61</accession>
<comment type="similarity">
    <text evidence="3">Belongs to the RimP family.</text>
</comment>
<dbReference type="SUPFAM" id="SSF74942">
    <property type="entry name" value="YhbC-like, C-terminal domain"/>
    <property type="match status" value="1"/>
</dbReference>
<gene>
    <name evidence="3 6" type="primary">rimP</name>
    <name evidence="6" type="ORF">G7087_07440</name>
</gene>
<dbReference type="SUPFAM" id="SSF75420">
    <property type="entry name" value="YhbC-like, N-terminal domain"/>
    <property type="match status" value="1"/>
</dbReference>
<protein>
    <recommendedName>
        <fullName evidence="3">Ribosome maturation factor RimP</fullName>
    </recommendedName>
</protein>
<feature type="domain" description="Ribosome maturation factor RimP C-terminal" evidence="5">
    <location>
        <begin position="103"/>
        <end position="170"/>
    </location>
</feature>
<dbReference type="CDD" id="cd01734">
    <property type="entry name" value="YlxS_C"/>
    <property type="match status" value="1"/>
</dbReference>
<dbReference type="PANTHER" id="PTHR33867:SF1">
    <property type="entry name" value="RIBOSOME MATURATION FACTOR RIMP"/>
    <property type="match status" value="1"/>
</dbReference>
<dbReference type="Pfam" id="PF02576">
    <property type="entry name" value="RimP_N"/>
    <property type="match status" value="1"/>
</dbReference>
<evidence type="ECO:0000313" key="7">
    <source>
        <dbReference type="Proteomes" id="UP000802098"/>
    </source>
</evidence>
<evidence type="ECO:0000259" key="4">
    <source>
        <dbReference type="Pfam" id="PF02576"/>
    </source>
</evidence>
<dbReference type="InterPro" id="IPR028998">
    <property type="entry name" value="RimP_C"/>
</dbReference>
<dbReference type="EMBL" id="JAAOCD010000003">
    <property type="protein sequence ID" value="NHK98207.1"/>
    <property type="molecule type" value="Genomic_DNA"/>
</dbReference>
<name>A0ABX0HT61_9BURK</name>
<evidence type="ECO:0000256" key="1">
    <source>
        <dbReference type="ARBA" id="ARBA00022490"/>
    </source>
</evidence>
<keyword evidence="2 3" id="KW-0690">Ribosome biogenesis</keyword>
<feature type="domain" description="Ribosome maturation factor RimP N-terminal" evidence="4">
    <location>
        <begin position="25"/>
        <end position="100"/>
    </location>
</feature>
<evidence type="ECO:0000256" key="2">
    <source>
        <dbReference type="ARBA" id="ARBA00022517"/>
    </source>
</evidence>
<dbReference type="InterPro" id="IPR035956">
    <property type="entry name" value="RimP_N_sf"/>
</dbReference>
<dbReference type="NCBIfam" id="NF000929">
    <property type="entry name" value="PRK00092.2-1"/>
    <property type="match status" value="1"/>
</dbReference>
<dbReference type="Proteomes" id="UP000802098">
    <property type="component" value="Unassembled WGS sequence"/>
</dbReference>
<evidence type="ECO:0000313" key="6">
    <source>
        <dbReference type="EMBL" id="NHK98207.1"/>
    </source>
</evidence>
<reference evidence="6 7" key="1">
    <citation type="submission" date="2020-03" db="EMBL/GenBank/DDBJ databases">
        <title>Rubrivivax benzoatilyticus JA2 (sequenced after 10 years sub-culturing).</title>
        <authorList>
            <person name="Gupta D."/>
            <person name="Chintalapati S."/>
            <person name="Chintalapati V.R."/>
        </authorList>
    </citation>
    <scope>NUCLEOTIDE SEQUENCE [LARGE SCALE GENOMIC DNA]</scope>
    <source>
        <strain evidence="6 7">JA2-Mal</strain>
    </source>
</reference>
<dbReference type="RefSeq" id="WP_009859063.1">
    <property type="nucleotide sequence ID" value="NZ_JAAOCD010000003.1"/>
</dbReference>
<proteinExistence type="inferred from homology"/>
<dbReference type="Pfam" id="PF17384">
    <property type="entry name" value="DUF150_C"/>
    <property type="match status" value="1"/>
</dbReference>
<dbReference type="HAMAP" id="MF_01077">
    <property type="entry name" value="RimP"/>
    <property type="match status" value="1"/>
</dbReference>
<comment type="subcellular location">
    <subcellularLocation>
        <location evidence="3">Cytoplasm</location>
    </subcellularLocation>
</comment>
<dbReference type="InterPro" id="IPR028989">
    <property type="entry name" value="RimP_N"/>
</dbReference>
<comment type="function">
    <text evidence="3">Required for maturation of 30S ribosomal subunits.</text>
</comment>
<dbReference type="InterPro" id="IPR003728">
    <property type="entry name" value="Ribosome_maturation_RimP"/>
</dbReference>
<comment type="caution">
    <text evidence="6">The sequence shown here is derived from an EMBL/GenBank/DDBJ whole genome shotgun (WGS) entry which is preliminary data.</text>
</comment>
<dbReference type="Gene3D" id="3.30.300.70">
    <property type="entry name" value="RimP-like superfamily, N-terminal"/>
    <property type="match status" value="1"/>
</dbReference>
<organism evidence="6 7">
    <name type="scientific">Rubrivivax benzoatilyticus</name>
    <dbReference type="NCBI Taxonomy" id="316997"/>
    <lineage>
        <taxon>Bacteria</taxon>
        <taxon>Pseudomonadati</taxon>
        <taxon>Pseudomonadota</taxon>
        <taxon>Betaproteobacteria</taxon>
        <taxon>Burkholderiales</taxon>
        <taxon>Sphaerotilaceae</taxon>
        <taxon>Rubrivivax</taxon>
    </lineage>
</organism>
<evidence type="ECO:0000256" key="3">
    <source>
        <dbReference type="HAMAP-Rule" id="MF_01077"/>
    </source>
</evidence>